<evidence type="ECO:0000313" key="2">
    <source>
        <dbReference type="EMBL" id="GAA0611781.1"/>
    </source>
</evidence>
<organism evidence="2 3">
    <name type="scientific">Paenochrobactrum glaciei</name>
    <dbReference type="NCBI Taxonomy" id="486407"/>
    <lineage>
        <taxon>Bacteria</taxon>
        <taxon>Pseudomonadati</taxon>
        <taxon>Pseudomonadota</taxon>
        <taxon>Alphaproteobacteria</taxon>
        <taxon>Hyphomicrobiales</taxon>
        <taxon>Brucellaceae</taxon>
        <taxon>Paenochrobactrum</taxon>
    </lineage>
</organism>
<dbReference type="Gene3D" id="3.90.1530.10">
    <property type="entry name" value="Conserved hypothetical protein from pyrococcus furiosus pfu- 392566-001, ParB domain"/>
    <property type="match status" value="1"/>
</dbReference>
<proteinExistence type="predicted"/>
<evidence type="ECO:0000313" key="3">
    <source>
        <dbReference type="Proteomes" id="UP001424441"/>
    </source>
</evidence>
<reference evidence="2 3" key="1">
    <citation type="journal article" date="2019" name="Int. J. Syst. Evol. Microbiol.">
        <title>The Global Catalogue of Microorganisms (GCM) 10K type strain sequencing project: providing services to taxonomists for standard genome sequencing and annotation.</title>
        <authorList>
            <consortium name="The Broad Institute Genomics Platform"/>
            <consortium name="The Broad Institute Genome Sequencing Center for Infectious Disease"/>
            <person name="Wu L."/>
            <person name="Ma J."/>
        </authorList>
    </citation>
    <scope>NUCLEOTIDE SEQUENCE [LARGE SCALE GENOMIC DNA]</scope>
    <source>
        <strain evidence="2 3">JCM 15115</strain>
    </source>
</reference>
<keyword evidence="3" id="KW-1185">Reference proteome</keyword>
<dbReference type="Proteomes" id="UP001424441">
    <property type="component" value="Unassembled WGS sequence"/>
</dbReference>
<sequence>MRLCNDNYILVAPDKLTPTEEINEHRALKLEQAIKACGRWIIPVCVHKHSLFVMDGHHRLSIAKRLKLERMPVVLLDYTQVDVCAWRAGEIITPHQIIEMAKSGNKFPYKTTRHIFKEPLPACDIPLHELQQE</sequence>
<comment type="caution">
    <text evidence="2">The sequence shown here is derived from an EMBL/GenBank/DDBJ whole genome shotgun (WGS) entry which is preliminary data.</text>
</comment>
<dbReference type="InterPro" id="IPR036086">
    <property type="entry name" value="ParB/Sulfiredoxin_sf"/>
</dbReference>
<feature type="domain" description="ParB-like N-terminal" evidence="1">
    <location>
        <begin position="9"/>
        <end position="92"/>
    </location>
</feature>
<dbReference type="EMBL" id="BAAADE010000008">
    <property type="protein sequence ID" value="GAA0611781.1"/>
    <property type="molecule type" value="Genomic_DNA"/>
</dbReference>
<dbReference type="RefSeq" id="WP_343807018.1">
    <property type="nucleotide sequence ID" value="NZ_BAAADE010000008.1"/>
</dbReference>
<gene>
    <name evidence="2" type="ORF">GCM10008943_29130</name>
</gene>
<dbReference type="SUPFAM" id="SSF110849">
    <property type="entry name" value="ParB/Sulfiredoxin"/>
    <property type="match status" value="1"/>
</dbReference>
<evidence type="ECO:0000259" key="1">
    <source>
        <dbReference type="SMART" id="SM00470"/>
    </source>
</evidence>
<name>A0ABN1GHZ6_9HYPH</name>
<protein>
    <submittedName>
        <fullName evidence="2">ParB N-terminal domain-containing protein</fullName>
    </submittedName>
</protein>
<dbReference type="SMART" id="SM00470">
    <property type="entry name" value="ParB"/>
    <property type="match status" value="1"/>
</dbReference>
<accession>A0ABN1GHZ6</accession>
<dbReference type="CDD" id="cd16400">
    <property type="entry name" value="ParB_Srx_like_nuclease"/>
    <property type="match status" value="1"/>
</dbReference>
<dbReference type="InterPro" id="IPR003115">
    <property type="entry name" value="ParB_N"/>
</dbReference>